<dbReference type="SUPFAM" id="SSF53067">
    <property type="entry name" value="Actin-like ATPase domain"/>
    <property type="match status" value="2"/>
</dbReference>
<protein>
    <submittedName>
        <fullName evidence="2">Ppx/GppA family phosphatase</fullName>
    </submittedName>
</protein>
<dbReference type="InterPro" id="IPR043129">
    <property type="entry name" value="ATPase_NBD"/>
</dbReference>
<gene>
    <name evidence="2" type="ORF">ETF27_03995</name>
</gene>
<evidence type="ECO:0000313" key="2">
    <source>
        <dbReference type="EMBL" id="TXJ62594.1"/>
    </source>
</evidence>
<dbReference type="InterPro" id="IPR003695">
    <property type="entry name" value="Ppx_GppA_N"/>
</dbReference>
<dbReference type="InterPro" id="IPR050273">
    <property type="entry name" value="GppA/Ppx_hydrolase"/>
</dbReference>
<sequence length="335" mass="38350">MRQRIAKTEIYTDDHKPHNLAAIDIGSNGARLLIKHFDDNAPEFERIKRVMFIRVPLRLGKDVFTLGKISKERYNMMLHMLKGFKHFMRLNKVEEFRACATAAMRDADNGKKVMKNLEKKTGIKLEIIRGEEEAKLLFNNIVENPNYNNGNYAYVDVGGGSTEISLLHNGELLQSRSFDMGTLRLLSGQVTRETKHEMISMLTNYMQEHPHTTIIGSGGNINKLYKLTRGEEDTKIMKVSDLRDIYEKLTALNIEERKQQYGLKDDRADVIIPASEVFLTIADALQCDKITVPNISLADSIVDGLYRERKGQYNYEQTQQTMNQLVIGNEDEAME</sequence>
<accession>A0A5C8GKW7</accession>
<organism evidence="2 3">
    <name type="scientific">Prevotella brunnea</name>
    <dbReference type="NCBI Taxonomy" id="2508867"/>
    <lineage>
        <taxon>Bacteria</taxon>
        <taxon>Pseudomonadati</taxon>
        <taxon>Bacteroidota</taxon>
        <taxon>Bacteroidia</taxon>
        <taxon>Bacteroidales</taxon>
        <taxon>Prevotellaceae</taxon>
        <taxon>Prevotella</taxon>
    </lineage>
</organism>
<reference evidence="3" key="1">
    <citation type="submission" date="2019-05" db="EMBL/GenBank/DDBJ databases">
        <title>Prevotella brunnea sp. nov., isolated from a wound of a patient.</title>
        <authorList>
            <person name="Buhl M."/>
        </authorList>
    </citation>
    <scope>NUCLEOTIDE SEQUENCE [LARGE SCALE GENOMIC DNA]</scope>
    <source>
        <strain evidence="3">A2672</strain>
    </source>
</reference>
<dbReference type="EMBL" id="SDIK01000024">
    <property type="protein sequence ID" value="TXJ62594.1"/>
    <property type="molecule type" value="Genomic_DNA"/>
</dbReference>
<name>A0A5C8GKW7_9BACT</name>
<dbReference type="PANTHER" id="PTHR30005">
    <property type="entry name" value="EXOPOLYPHOSPHATASE"/>
    <property type="match status" value="1"/>
</dbReference>
<dbReference type="OrthoDB" id="9814545at2"/>
<dbReference type="CDD" id="cd24006">
    <property type="entry name" value="ASKHA_NBD_PPX_GppA"/>
    <property type="match status" value="1"/>
</dbReference>
<dbReference type="PANTHER" id="PTHR30005:SF0">
    <property type="entry name" value="RETROGRADE REGULATION PROTEIN 2"/>
    <property type="match status" value="1"/>
</dbReference>
<keyword evidence="3" id="KW-1185">Reference proteome</keyword>
<dbReference type="Gene3D" id="3.30.420.40">
    <property type="match status" value="1"/>
</dbReference>
<dbReference type="AlphaFoldDB" id="A0A5C8GKW7"/>
<proteinExistence type="predicted"/>
<feature type="domain" description="Ppx/GppA phosphatase N-terminal" evidence="1">
    <location>
        <begin position="53"/>
        <end position="301"/>
    </location>
</feature>
<dbReference type="GO" id="GO:0016462">
    <property type="term" value="F:pyrophosphatase activity"/>
    <property type="evidence" value="ECO:0007669"/>
    <property type="project" value="TreeGrafter"/>
</dbReference>
<evidence type="ECO:0000313" key="3">
    <source>
        <dbReference type="Proteomes" id="UP000321612"/>
    </source>
</evidence>
<comment type="caution">
    <text evidence="2">The sequence shown here is derived from an EMBL/GenBank/DDBJ whole genome shotgun (WGS) entry which is preliminary data.</text>
</comment>
<dbReference type="Proteomes" id="UP000321612">
    <property type="component" value="Unassembled WGS sequence"/>
</dbReference>
<dbReference type="Pfam" id="PF02541">
    <property type="entry name" value="Ppx-GppA"/>
    <property type="match status" value="1"/>
</dbReference>
<evidence type="ECO:0000259" key="1">
    <source>
        <dbReference type="Pfam" id="PF02541"/>
    </source>
</evidence>
<dbReference type="Gene3D" id="3.30.420.150">
    <property type="entry name" value="Exopolyphosphatase. Domain 2"/>
    <property type="match status" value="1"/>
</dbReference>